<feature type="compositionally biased region" description="Basic and acidic residues" evidence="1">
    <location>
        <begin position="25"/>
        <end position="35"/>
    </location>
</feature>
<evidence type="ECO:0000313" key="3">
    <source>
        <dbReference type="RefSeq" id="XP_020109708.1"/>
    </source>
</evidence>
<dbReference type="Proteomes" id="UP000515123">
    <property type="component" value="Linkage group 19"/>
</dbReference>
<dbReference type="GeneID" id="109725063"/>
<proteinExistence type="predicted"/>
<sequence length="172" mass="19595">MKSSLRHEKPSIRKTGREAPGSEFDLDRRGSKETINDQGVSSAAAANPMAFDPRKMKRNSAIDVRRELCEKIHAKMQFLEEDTRLMKEAILDCVKDRDILMSEVSHKLHMIREHLSIISSECRLDCPPRVCSFDPLKDDRKDIGLLGVLHQDLTPTLVARRAKKINVDAFDN</sequence>
<name>A0A6P5GV56_ANACO</name>
<accession>A0A6P5GV56</accession>
<organism evidence="2 3">
    <name type="scientific">Ananas comosus</name>
    <name type="common">Pineapple</name>
    <name type="synonym">Ananas ananas</name>
    <dbReference type="NCBI Taxonomy" id="4615"/>
    <lineage>
        <taxon>Eukaryota</taxon>
        <taxon>Viridiplantae</taxon>
        <taxon>Streptophyta</taxon>
        <taxon>Embryophyta</taxon>
        <taxon>Tracheophyta</taxon>
        <taxon>Spermatophyta</taxon>
        <taxon>Magnoliopsida</taxon>
        <taxon>Liliopsida</taxon>
        <taxon>Poales</taxon>
        <taxon>Bromeliaceae</taxon>
        <taxon>Bromelioideae</taxon>
        <taxon>Ananas</taxon>
    </lineage>
</organism>
<feature type="compositionally biased region" description="Basic and acidic residues" evidence="1">
    <location>
        <begin position="1"/>
        <end position="17"/>
    </location>
</feature>
<evidence type="ECO:0000256" key="1">
    <source>
        <dbReference type="SAM" id="MobiDB-lite"/>
    </source>
</evidence>
<dbReference type="RefSeq" id="XP_020109708.1">
    <property type="nucleotide sequence ID" value="XM_020254119.1"/>
</dbReference>
<feature type="region of interest" description="Disordered" evidence="1">
    <location>
        <begin position="1"/>
        <end position="54"/>
    </location>
</feature>
<evidence type="ECO:0000313" key="2">
    <source>
        <dbReference type="Proteomes" id="UP000515123"/>
    </source>
</evidence>
<dbReference type="AlphaFoldDB" id="A0A6P5GV56"/>
<keyword evidence="2" id="KW-1185">Reference proteome</keyword>
<reference evidence="2" key="1">
    <citation type="journal article" date="2015" name="Nat. Genet.">
        <title>The pineapple genome and the evolution of CAM photosynthesis.</title>
        <authorList>
            <person name="Ming R."/>
            <person name="VanBuren R."/>
            <person name="Wai C.M."/>
            <person name="Tang H."/>
            <person name="Schatz M.C."/>
            <person name="Bowers J.E."/>
            <person name="Lyons E."/>
            <person name="Wang M.L."/>
            <person name="Chen J."/>
            <person name="Biggers E."/>
            <person name="Zhang J."/>
            <person name="Huang L."/>
            <person name="Zhang L."/>
            <person name="Miao W."/>
            <person name="Zhang J."/>
            <person name="Ye Z."/>
            <person name="Miao C."/>
            <person name="Lin Z."/>
            <person name="Wang H."/>
            <person name="Zhou H."/>
            <person name="Yim W.C."/>
            <person name="Priest H.D."/>
            <person name="Zheng C."/>
            <person name="Woodhouse M."/>
            <person name="Edger P.P."/>
            <person name="Guyot R."/>
            <person name="Guo H.B."/>
            <person name="Guo H."/>
            <person name="Zheng G."/>
            <person name="Singh R."/>
            <person name="Sharma A."/>
            <person name="Min X."/>
            <person name="Zheng Y."/>
            <person name="Lee H."/>
            <person name="Gurtowski J."/>
            <person name="Sedlazeck F.J."/>
            <person name="Harkess A."/>
            <person name="McKain M.R."/>
            <person name="Liao Z."/>
            <person name="Fang J."/>
            <person name="Liu J."/>
            <person name="Zhang X."/>
            <person name="Zhang Q."/>
            <person name="Hu W."/>
            <person name="Qin Y."/>
            <person name="Wang K."/>
            <person name="Chen L.Y."/>
            <person name="Shirley N."/>
            <person name="Lin Y.R."/>
            <person name="Liu L.Y."/>
            <person name="Hernandez A.G."/>
            <person name="Wright C.L."/>
            <person name="Bulone V."/>
            <person name="Tuskan G.A."/>
            <person name="Heath K."/>
            <person name="Zee F."/>
            <person name="Moore P.H."/>
            <person name="Sunkar R."/>
            <person name="Leebens-Mack J.H."/>
            <person name="Mockler T."/>
            <person name="Bennetzen J.L."/>
            <person name="Freeling M."/>
            <person name="Sankoff D."/>
            <person name="Paterson A.H."/>
            <person name="Zhu X."/>
            <person name="Yang X."/>
            <person name="Smith J.A."/>
            <person name="Cushman J.C."/>
            <person name="Paull R.E."/>
            <person name="Yu Q."/>
        </authorList>
    </citation>
    <scope>NUCLEOTIDE SEQUENCE [LARGE SCALE GENOMIC DNA]</scope>
    <source>
        <strain evidence="2">cv. F153</strain>
    </source>
</reference>
<dbReference type="Gramene" id="Aco008168.1.mrna1">
    <property type="protein sequence ID" value="Aco008168.1.mrna1"/>
    <property type="gene ID" value="Aco008168.1.path1"/>
</dbReference>
<protein>
    <submittedName>
        <fullName evidence="3">Uncharacterized protein LOC109725063 isoform X1</fullName>
    </submittedName>
</protein>
<gene>
    <name evidence="3" type="primary">LOC109725063</name>
</gene>
<reference evidence="3" key="2">
    <citation type="submission" date="2025-08" db="UniProtKB">
        <authorList>
            <consortium name="RefSeq"/>
        </authorList>
    </citation>
    <scope>IDENTIFICATION</scope>
    <source>
        <tissue evidence="3">Leaf</tissue>
    </source>
</reference>